<dbReference type="PROSITE" id="PS50977">
    <property type="entry name" value="HTH_TETR_2"/>
    <property type="match status" value="1"/>
</dbReference>
<dbReference type="EMBL" id="BOMY01000064">
    <property type="protein sequence ID" value="GIF26754.1"/>
    <property type="molecule type" value="Genomic_DNA"/>
</dbReference>
<gene>
    <name evidence="4" type="ORF">Ate02nite_94840</name>
</gene>
<dbReference type="InterPro" id="IPR001647">
    <property type="entry name" value="HTH_TetR"/>
</dbReference>
<dbReference type="Gene3D" id="1.10.357.10">
    <property type="entry name" value="Tetracycline Repressor, domain 2"/>
    <property type="match status" value="1"/>
</dbReference>
<evidence type="ECO:0000313" key="5">
    <source>
        <dbReference type="Proteomes" id="UP000623608"/>
    </source>
</evidence>
<dbReference type="RefSeq" id="WP_203814554.1">
    <property type="nucleotide sequence ID" value="NZ_BOMY01000064.1"/>
</dbReference>
<feature type="DNA-binding region" description="H-T-H motif" evidence="2">
    <location>
        <begin position="44"/>
        <end position="63"/>
    </location>
</feature>
<dbReference type="SUPFAM" id="SSF46689">
    <property type="entry name" value="Homeodomain-like"/>
    <property type="match status" value="1"/>
</dbReference>
<reference evidence="4" key="1">
    <citation type="submission" date="2021-01" db="EMBL/GenBank/DDBJ databases">
        <title>Whole genome shotgun sequence of Actinoplanes tereljensis NBRC 105297.</title>
        <authorList>
            <person name="Komaki H."/>
            <person name="Tamura T."/>
        </authorList>
    </citation>
    <scope>NUCLEOTIDE SEQUENCE</scope>
    <source>
        <strain evidence="4">NBRC 105297</strain>
    </source>
</reference>
<evidence type="ECO:0000313" key="4">
    <source>
        <dbReference type="EMBL" id="GIF26754.1"/>
    </source>
</evidence>
<dbReference type="PANTHER" id="PTHR30055">
    <property type="entry name" value="HTH-TYPE TRANSCRIPTIONAL REGULATOR RUTR"/>
    <property type="match status" value="1"/>
</dbReference>
<dbReference type="GO" id="GO:0000976">
    <property type="term" value="F:transcription cis-regulatory region binding"/>
    <property type="evidence" value="ECO:0007669"/>
    <property type="project" value="TreeGrafter"/>
</dbReference>
<organism evidence="4 5">
    <name type="scientific">Paractinoplanes tereljensis</name>
    <dbReference type="NCBI Taxonomy" id="571912"/>
    <lineage>
        <taxon>Bacteria</taxon>
        <taxon>Bacillati</taxon>
        <taxon>Actinomycetota</taxon>
        <taxon>Actinomycetes</taxon>
        <taxon>Micromonosporales</taxon>
        <taxon>Micromonosporaceae</taxon>
        <taxon>Paractinoplanes</taxon>
    </lineage>
</organism>
<evidence type="ECO:0000256" key="2">
    <source>
        <dbReference type="PROSITE-ProRule" id="PRU00335"/>
    </source>
</evidence>
<dbReference type="AlphaFoldDB" id="A0A919NWR5"/>
<dbReference type="Proteomes" id="UP000623608">
    <property type="component" value="Unassembled WGS sequence"/>
</dbReference>
<dbReference type="InterPro" id="IPR009057">
    <property type="entry name" value="Homeodomain-like_sf"/>
</dbReference>
<proteinExistence type="predicted"/>
<sequence>MPSSGSAERAYDSRQRLDAARRNRAAVLAAYGRLLFDVGHRAATVRAVAEQAGVSPELIYKTFGGKAGLLKALWDVTLAGDDEPVAMGERAQLSEVWATADPRRKLHLYAGFVRGVHERLAPLQMILTQAGPEAAEVLRVSEQERLIGVGKFVAHLGTESLLHTAVERSQATDTCWILTGSEVFIRLTVDRGWDGDAYQNWLAQILATNLLSPVTG</sequence>
<dbReference type="InterPro" id="IPR050109">
    <property type="entry name" value="HTH-type_TetR-like_transc_reg"/>
</dbReference>
<comment type="caution">
    <text evidence="4">The sequence shown here is derived from an EMBL/GenBank/DDBJ whole genome shotgun (WGS) entry which is preliminary data.</text>
</comment>
<feature type="domain" description="HTH tetR-type" evidence="3">
    <location>
        <begin position="21"/>
        <end position="81"/>
    </location>
</feature>
<keyword evidence="5" id="KW-1185">Reference proteome</keyword>
<dbReference type="PANTHER" id="PTHR30055:SF226">
    <property type="entry name" value="HTH-TYPE TRANSCRIPTIONAL REGULATOR PKSA"/>
    <property type="match status" value="1"/>
</dbReference>
<protein>
    <submittedName>
        <fullName evidence="4">TetR family transcriptional regulator</fullName>
    </submittedName>
</protein>
<name>A0A919NWR5_9ACTN</name>
<accession>A0A919NWR5</accession>
<evidence type="ECO:0000256" key="1">
    <source>
        <dbReference type="ARBA" id="ARBA00023125"/>
    </source>
</evidence>
<evidence type="ECO:0000259" key="3">
    <source>
        <dbReference type="PROSITE" id="PS50977"/>
    </source>
</evidence>
<dbReference type="Pfam" id="PF00440">
    <property type="entry name" value="TetR_N"/>
    <property type="match status" value="1"/>
</dbReference>
<keyword evidence="1 2" id="KW-0238">DNA-binding</keyword>
<dbReference type="GO" id="GO:0003700">
    <property type="term" value="F:DNA-binding transcription factor activity"/>
    <property type="evidence" value="ECO:0007669"/>
    <property type="project" value="TreeGrafter"/>
</dbReference>